<dbReference type="Pfam" id="PF21073">
    <property type="entry name" value="GDH_HM1"/>
    <property type="match status" value="1"/>
</dbReference>
<sequence>MALIMAQTRKEFIDQLQQRLHPLAESAEADSLCRFAEAFFGIVALEELQQRQDSDLLGCTLSFWRFLQQLPQAEGTLRVFNPDTRQHGWQSTHSVVEILHPDQPFLVDSVRMALNQQGYAIHTLQNSVIAVRRDSDGQLLELLDSMDETASHESLMYIEIDRCATQAEMRALQTDLQQALAQVRAVVADFTPMRARVADLQKALDGPAFAWYPAAQRAEAQAFLQWLQDDHFTFMGYECFAIAEGLGEQRLGIRPDSRLGLCASDPLEDDLDGLPQPVLDYLQQPLLLSFAKASRVSRVHRPTYPDYVSLREVDAEGRVLLEHRFMGLYTARVYSDSVEQIPWLRRKVADVRESIGFRGGSHLDKALRQLLQVLPRDDLFQMSPLQLQDTARGIVQIQERSQVRLFMRRGNYGRFWYCLVFVPREIYSTAIRVKIEQVLMKRLQASECQFWTFFSESVLARTQLILRVDPRQQLDIDPVKIEQEVIQACRSWQDDFAARLHDSLGEARATELLVEFAGGFPPGYSDRFTPASGVVDLQHLLELTPERPLQMSFYQPLAQAAGVLHCKLYHLGEPLPLSDVMPILENLGLRVLGEFPFRLNHRDGRQYWIHDFEFTFADQRGLDIQQVNQLCRDAFLAVWHGQAENDAFNRLVLLAAMSWRDVSLLRAFGRYLKQIRLGFELPYIAATLANHADIARELVRLFRTRFYLARKLSAEDLQDKQQKLEQAILQALDAVAVLNEDRILRRCLDLIKACLRSNFYQPDAQGKAKDYISFKFDPQAIPDLPLPRPMFEIFVYSPRVEGVHLRGGKVARGGLRWSDREEDYRTEVLGLVKAQQVKNAVIVPVGAKGGFVPRRLPVGGSRDEIQQEAIACYRLFIQGLLDITDNLVEGAVVPPESVVRHDGDDPYLVVAADKGTATFSDIANQIAASYGFWLGDAFASGGSAGYDHKKMGITASGAWVSVQRHFRELGINVQEDPISVLGIGDMAGDVFGNGLLMSRSVRLVAAFNHQHIFIDPTPDPERSYQERERLFQLPRSSWADYDPALISEGGGVFERSLKQIRLTPQMRECFEIEAEHLTPAELINRLLKAPVDLLWNGGIGTYVKGAAESHADVGDKANDALRVNGGELRCRVIGEGGNLGMTQLGRVEYCLNGGAANTDFIDNAGGVDCSDHEVNIKIMLNELVAAEQMTGRQRNQLLAAMTDEVAALVLTNNYRQTQAISLAARQAGLAMGEYRRFISAMESAGKLNRALEFLPSDEQLVERSAAGKGLTRSELSVLVSYAKADLKEALAASDVPEDSYLARELRSAFPAELVSRHPDDLLQHRLRREIISTQLANDLVNHMGITFLRRVEQSTGAPASDIARAYVVARDVFDLRQRFAEIEALDYRVPAALQLEMMDDLVRLGRRATRWFIRNRRTALEPQREVEHFRPRIAALVQDFDSLLEGPVRELWESKYSAWVEAGVPDTVARLVAGSGHFYTMLGIVEAADATAQPSERVAQVFFGLGSELQLSWFAQQINQLSVDNHWQALARESYRDDLDWQVRSMTVAALQGGTGEQPVAALIEQWLGQNTLHCQRWRNMLGELRAAGSGDYPMIAVAMRELLDLAQSSRLGAAAGEGAECRE</sequence>
<dbReference type="InterPro" id="IPR049062">
    <property type="entry name" value="NAD_Glu_DH_ACT2"/>
</dbReference>
<dbReference type="Pfam" id="PF21074">
    <property type="entry name" value="GDH_C"/>
    <property type="match status" value="1"/>
</dbReference>
<dbReference type="InterPro" id="IPR048381">
    <property type="entry name" value="GDH_C"/>
</dbReference>
<accession>A0A1I4SQ52</accession>
<feature type="domain" description="NAD-glutamate dehydrogenase ACT3" evidence="6">
    <location>
        <begin position="549"/>
        <end position="627"/>
    </location>
</feature>
<dbReference type="RefSeq" id="WP_093476575.1">
    <property type="nucleotide sequence ID" value="NZ_FOUI01000011.1"/>
</dbReference>
<proteinExistence type="predicted"/>
<reference evidence="8" key="1">
    <citation type="submission" date="2016-10" db="EMBL/GenBank/DDBJ databases">
        <authorList>
            <person name="Varghese N."/>
            <person name="Submissions S."/>
        </authorList>
    </citation>
    <scope>NUCLEOTIDE SEQUENCE [LARGE SCALE GENOMIC DNA]</scope>
    <source>
        <strain evidence="8">DSM 24213</strain>
    </source>
</reference>
<dbReference type="InterPro" id="IPR028971">
    <property type="entry name" value="NAD-GDH_cat"/>
</dbReference>
<organism evidence="7 8">
    <name type="scientific">Halopseudomonas yangmingensis</name>
    <dbReference type="NCBI Taxonomy" id="1720063"/>
    <lineage>
        <taxon>Bacteria</taxon>
        <taxon>Pseudomonadati</taxon>
        <taxon>Pseudomonadota</taxon>
        <taxon>Gammaproteobacteria</taxon>
        <taxon>Pseudomonadales</taxon>
        <taxon>Pseudomonadaceae</taxon>
        <taxon>Halopseudomonas</taxon>
    </lineage>
</organism>
<protein>
    <submittedName>
        <fullName evidence="7">Glutamate dehydrogenase</fullName>
    </submittedName>
</protein>
<feature type="domain" description="NAD-glutamate dehydrogenase catalytic" evidence="2">
    <location>
        <begin position="728"/>
        <end position="1222"/>
    </location>
</feature>
<dbReference type="InterPro" id="IPR024727">
    <property type="entry name" value="NAD_Glu_DH_N_ACT1"/>
</dbReference>
<keyword evidence="1" id="KW-0560">Oxidoreductase</keyword>
<dbReference type="Pfam" id="PF21078">
    <property type="entry name" value="GDH_HM3"/>
    <property type="match status" value="1"/>
</dbReference>
<name>A0A1I4SQ52_9GAMM</name>
<dbReference type="OrthoDB" id="9758052at2"/>
<feature type="domain" description="NAD-glutamate dehydrogenase ACT2" evidence="5">
    <location>
        <begin position="404"/>
        <end position="493"/>
    </location>
</feature>
<dbReference type="InterPro" id="IPR049059">
    <property type="entry name" value="NAD_Glu_DH_HM1"/>
</dbReference>
<dbReference type="InterPro" id="IPR046346">
    <property type="entry name" value="Aminoacid_DH-like_N_sf"/>
</dbReference>
<dbReference type="GO" id="GO:0006538">
    <property type="term" value="P:L-glutamate catabolic process"/>
    <property type="evidence" value="ECO:0007669"/>
    <property type="project" value="InterPro"/>
</dbReference>
<dbReference type="PANTHER" id="PTHR43403:SF1">
    <property type="entry name" value="NAD-SPECIFIC GLUTAMATE DEHYDROGENASE"/>
    <property type="match status" value="1"/>
</dbReference>
<dbReference type="SUPFAM" id="SSF51735">
    <property type="entry name" value="NAD(P)-binding Rossmann-fold domains"/>
    <property type="match status" value="1"/>
</dbReference>
<dbReference type="GO" id="GO:0004352">
    <property type="term" value="F:glutamate dehydrogenase (NAD+) activity"/>
    <property type="evidence" value="ECO:0007669"/>
    <property type="project" value="InterPro"/>
</dbReference>
<evidence type="ECO:0000313" key="7">
    <source>
        <dbReference type="EMBL" id="SFM66517.1"/>
    </source>
</evidence>
<dbReference type="PIRSF" id="PIRSF036761">
    <property type="entry name" value="GDH_Mll4104"/>
    <property type="match status" value="1"/>
</dbReference>
<dbReference type="Pfam" id="PF05088">
    <property type="entry name" value="Bac_GDH_CD"/>
    <property type="match status" value="1"/>
</dbReference>
<evidence type="ECO:0000259" key="2">
    <source>
        <dbReference type="Pfam" id="PF05088"/>
    </source>
</evidence>
<evidence type="ECO:0000259" key="4">
    <source>
        <dbReference type="Pfam" id="PF21075"/>
    </source>
</evidence>
<feature type="domain" description="NAD-specific glutamate dehydrogenase C-terminal" evidence="3">
    <location>
        <begin position="1267"/>
        <end position="1604"/>
    </location>
</feature>
<dbReference type="InterPro" id="IPR049064">
    <property type="entry name" value="NAD_Glu_DH_ACT3"/>
</dbReference>
<dbReference type="GO" id="GO:0004069">
    <property type="term" value="F:L-aspartate:2-oxoglutarate aminotransferase activity"/>
    <property type="evidence" value="ECO:0007669"/>
    <property type="project" value="InterPro"/>
</dbReference>
<dbReference type="SUPFAM" id="SSF53223">
    <property type="entry name" value="Aminoacid dehydrogenase-like, N-terminal domain"/>
    <property type="match status" value="1"/>
</dbReference>
<dbReference type="InterPro" id="IPR007780">
    <property type="entry name" value="NAD_Glu_DH_bac"/>
</dbReference>
<feature type="domain" description="NAD-glutamate dehydrogenase N-terminal ACT1" evidence="4">
    <location>
        <begin position="35"/>
        <end position="176"/>
    </location>
</feature>
<dbReference type="Pfam" id="PF21076">
    <property type="entry name" value="GDH_ACT2"/>
    <property type="match status" value="1"/>
</dbReference>
<dbReference type="EMBL" id="FOUI01000011">
    <property type="protein sequence ID" value="SFM66517.1"/>
    <property type="molecule type" value="Genomic_DNA"/>
</dbReference>
<evidence type="ECO:0000259" key="6">
    <source>
        <dbReference type="Pfam" id="PF21077"/>
    </source>
</evidence>
<dbReference type="Gene3D" id="3.40.50.720">
    <property type="entry name" value="NAD(P)-binding Rossmann-like Domain"/>
    <property type="match status" value="1"/>
</dbReference>
<dbReference type="Proteomes" id="UP000243629">
    <property type="component" value="Unassembled WGS sequence"/>
</dbReference>
<dbReference type="InterPro" id="IPR049058">
    <property type="entry name" value="NAD_Glu_DH_HM2"/>
</dbReference>
<dbReference type="Pfam" id="PF21075">
    <property type="entry name" value="GDH_ACT1"/>
    <property type="match status" value="1"/>
</dbReference>
<evidence type="ECO:0000259" key="5">
    <source>
        <dbReference type="Pfam" id="PF21076"/>
    </source>
</evidence>
<dbReference type="STRING" id="1720063.SAMN05216217_1117"/>
<keyword evidence="8" id="KW-1185">Reference proteome</keyword>
<dbReference type="Pfam" id="PF21077">
    <property type="entry name" value="GDH_ACT3"/>
    <property type="match status" value="1"/>
</dbReference>
<dbReference type="Pfam" id="PF21079">
    <property type="entry name" value="GDH_HM2"/>
    <property type="match status" value="1"/>
</dbReference>
<evidence type="ECO:0000256" key="1">
    <source>
        <dbReference type="ARBA" id="ARBA00023002"/>
    </source>
</evidence>
<dbReference type="PANTHER" id="PTHR43403">
    <property type="entry name" value="NAD-SPECIFIC GLUTAMATE DEHYDROGENASE"/>
    <property type="match status" value="1"/>
</dbReference>
<dbReference type="InterPro" id="IPR036291">
    <property type="entry name" value="NAD(P)-bd_dom_sf"/>
</dbReference>
<evidence type="ECO:0000313" key="8">
    <source>
        <dbReference type="Proteomes" id="UP000243629"/>
    </source>
</evidence>
<evidence type="ECO:0000259" key="3">
    <source>
        <dbReference type="Pfam" id="PF21074"/>
    </source>
</evidence>
<gene>
    <name evidence="7" type="ORF">SAMN05216217_1117</name>
</gene>
<dbReference type="InterPro" id="IPR049056">
    <property type="entry name" value="NAD_Glu_DH_HM3"/>
</dbReference>